<name>A0AAP0CM55_9ASTR</name>
<keyword evidence="6" id="KW-1185">Reference proteome</keyword>
<keyword evidence="1" id="KW-0234">DNA repair</keyword>
<dbReference type="InterPro" id="IPR049163">
    <property type="entry name" value="Pif1-like_2B_dom"/>
</dbReference>
<organism evidence="5 6">
    <name type="scientific">Deinandra increscens subsp. villosa</name>
    <dbReference type="NCBI Taxonomy" id="3103831"/>
    <lineage>
        <taxon>Eukaryota</taxon>
        <taxon>Viridiplantae</taxon>
        <taxon>Streptophyta</taxon>
        <taxon>Embryophyta</taxon>
        <taxon>Tracheophyta</taxon>
        <taxon>Spermatophyta</taxon>
        <taxon>Magnoliopsida</taxon>
        <taxon>eudicotyledons</taxon>
        <taxon>Gunneridae</taxon>
        <taxon>Pentapetalae</taxon>
        <taxon>asterids</taxon>
        <taxon>campanulids</taxon>
        <taxon>Asterales</taxon>
        <taxon>Asteraceae</taxon>
        <taxon>Asteroideae</taxon>
        <taxon>Heliantheae alliance</taxon>
        <taxon>Madieae</taxon>
        <taxon>Madiinae</taxon>
        <taxon>Deinandra</taxon>
    </lineage>
</organism>
<dbReference type="Gene3D" id="3.40.50.300">
    <property type="entry name" value="P-loop containing nucleotide triphosphate hydrolases"/>
    <property type="match status" value="1"/>
</dbReference>
<keyword evidence="1" id="KW-0233">DNA recombination</keyword>
<dbReference type="GO" id="GO:0006310">
    <property type="term" value="P:DNA recombination"/>
    <property type="evidence" value="ECO:0007669"/>
    <property type="project" value="UniProtKB-KW"/>
</dbReference>
<evidence type="ECO:0000313" key="5">
    <source>
        <dbReference type="EMBL" id="KAK9059245.1"/>
    </source>
</evidence>
<evidence type="ECO:0000313" key="6">
    <source>
        <dbReference type="Proteomes" id="UP001408789"/>
    </source>
</evidence>
<feature type="domain" description="DNA helicase Pif1-like DEAD-box helicase" evidence="2">
    <location>
        <begin position="850"/>
        <end position="1072"/>
    </location>
</feature>
<feature type="domain" description="DNA helicase Pif1-like 2B" evidence="4">
    <location>
        <begin position="1170"/>
        <end position="1215"/>
    </location>
</feature>
<dbReference type="Pfam" id="PF05970">
    <property type="entry name" value="PIF1"/>
    <property type="match status" value="1"/>
</dbReference>
<comment type="catalytic activity">
    <reaction evidence="1">
        <text>ATP + H2O = ADP + phosphate + H(+)</text>
        <dbReference type="Rhea" id="RHEA:13065"/>
        <dbReference type="ChEBI" id="CHEBI:15377"/>
        <dbReference type="ChEBI" id="CHEBI:15378"/>
        <dbReference type="ChEBI" id="CHEBI:30616"/>
        <dbReference type="ChEBI" id="CHEBI:43474"/>
        <dbReference type="ChEBI" id="CHEBI:456216"/>
        <dbReference type="EC" id="5.6.2.3"/>
    </reaction>
</comment>
<keyword evidence="1" id="KW-0547">Nucleotide-binding</keyword>
<gene>
    <name evidence="5" type="ORF">SSX86_021864</name>
</gene>
<keyword evidence="1" id="KW-0227">DNA damage</keyword>
<dbReference type="EC" id="5.6.2.3" evidence="1"/>
<dbReference type="Pfam" id="PF21530">
    <property type="entry name" value="Pif1_2B_dom"/>
    <property type="match status" value="1"/>
</dbReference>
<comment type="cofactor">
    <cofactor evidence="1">
        <name>Mg(2+)</name>
        <dbReference type="ChEBI" id="CHEBI:18420"/>
    </cofactor>
</comment>
<evidence type="ECO:0000256" key="1">
    <source>
        <dbReference type="RuleBase" id="RU363044"/>
    </source>
</evidence>
<dbReference type="Pfam" id="PF14214">
    <property type="entry name" value="Helitron_like_N"/>
    <property type="match status" value="1"/>
</dbReference>
<dbReference type="InterPro" id="IPR025476">
    <property type="entry name" value="Helitron_helicase-like"/>
</dbReference>
<evidence type="ECO:0000259" key="3">
    <source>
        <dbReference type="Pfam" id="PF14214"/>
    </source>
</evidence>
<keyword evidence="1" id="KW-0378">Hydrolase</keyword>
<keyword evidence="1" id="KW-0347">Helicase</keyword>
<proteinExistence type="inferred from homology"/>
<comment type="similarity">
    <text evidence="1">Belongs to the helicase family.</text>
</comment>
<comment type="caution">
    <text evidence="5">The sequence shown here is derived from an EMBL/GenBank/DDBJ whole genome shotgun (WGS) entry which is preliminary data.</text>
</comment>
<keyword evidence="1" id="KW-0067">ATP-binding</keyword>
<dbReference type="GO" id="GO:0000723">
    <property type="term" value="P:telomere maintenance"/>
    <property type="evidence" value="ECO:0007669"/>
    <property type="project" value="InterPro"/>
</dbReference>
<protein>
    <recommendedName>
        <fullName evidence="1">ATP-dependent DNA helicase</fullName>
        <ecNumber evidence="1">5.6.2.3</ecNumber>
    </recommendedName>
</protein>
<dbReference type="PANTHER" id="PTHR10492">
    <property type="match status" value="1"/>
</dbReference>
<evidence type="ECO:0000259" key="4">
    <source>
        <dbReference type="Pfam" id="PF21530"/>
    </source>
</evidence>
<reference evidence="5 6" key="1">
    <citation type="submission" date="2024-04" db="EMBL/GenBank/DDBJ databases">
        <title>The reference genome of an endangered Asteraceae, Deinandra increscens subsp. villosa, native to the Central Coast of California.</title>
        <authorList>
            <person name="Guilliams M."/>
            <person name="Hasenstab-Lehman K."/>
            <person name="Meyer R."/>
            <person name="Mcevoy S."/>
        </authorList>
    </citation>
    <scope>NUCLEOTIDE SEQUENCE [LARGE SCALE GENOMIC DNA]</scope>
    <source>
        <tissue evidence="5">Leaf</tissue>
    </source>
</reference>
<dbReference type="PANTHER" id="PTHR10492:SF101">
    <property type="entry name" value="ATP-DEPENDENT DNA HELICASE"/>
    <property type="match status" value="1"/>
</dbReference>
<dbReference type="CDD" id="cd18809">
    <property type="entry name" value="SF1_C_RecD"/>
    <property type="match status" value="1"/>
</dbReference>
<dbReference type="InterPro" id="IPR010285">
    <property type="entry name" value="DNA_helicase_pif1-like_DEAD"/>
</dbReference>
<dbReference type="SUPFAM" id="SSF52540">
    <property type="entry name" value="P-loop containing nucleoside triphosphate hydrolases"/>
    <property type="match status" value="2"/>
</dbReference>
<dbReference type="Proteomes" id="UP001408789">
    <property type="component" value="Unassembled WGS sequence"/>
</dbReference>
<sequence>MGGKIDSTINKGNGPYVFRLSGQNYHNIGSLLPVEGSNPKFAQLYIHDTDNEVANRQAIYRNKPGSTSPLLDSQIIEELKAMLDSTNELVKCYRMVRDRFNDAPVPNIRLRLVGRREKDGRTYNLPTASEIAALIIGDIGDSIDNRDIIVETQTRDLKRISELHPSYLALQYPLLFPHGEDGYRVDIPHRDLPSSSNSKRSNCTMREFFCYKIQDRDNTFSLILNARRLLQQFLVDAYTMIESERLYFIRNKQTILRCESYENLIYAQNQGNTQLSNVGQRVILPSSFTGGARYMMQNYLDAMSLCKWFGYPDFFITVTCNPKWPEINRALNDTTLKPQDRPDVLCRLFKIKLDAMIKDLKEQKLLGVVQAVVYTVEFQKRGLPHAHICLFMHADHKLPTVQHIDPVISAEIPDKNEDEELYSLVSEFMMHGPCGADNMGCPCMINNKCSKNFPKAFSEETSLDTDGFPVYRRRKNGPIVVKSGVELDNRSVVPYNKLLLKKYQAHINVEWCNQLGSIKYLFKYINKGPDRATVKFVPSNSENNIDEKTIDEIEEYYDCRYLSACEASWRIFAYDVHYRTPAVMRLPFHLPDQQQIVYGADDDMEDVLDKSSVASSMFLSWMECNQTYNEARQLTYVEFPTKFVWKKKERCWAPRKKRFAIGRIHSVSPSAGEAYFLRILLNKVKGPRSFEEIRTVNGRTCKTFRDACYELGLLHDDKEYIEAIKEASHSGSGYYLRALFGMMLMSNTLARPDFVWENTWEDLSADIRHRQPLILNLPGISIIDSQIKNLTLLEIEKFLNQNNSSLQNFPTMPFPDGESISLANNRLIAEELAYDTSELQQQLHHLQSALTDEQRSVFSNIMTSVDLGRGGVFFVYGYGGTGKTFLWKTLSAAIRVKGNIVLNVASSGIASLLLTGGRTAHSRFRIPLKLTEDSICRIKPDSDVASLLEKTSLIIWDEAPMVHKHAFEALDRTLRDILPLDGNRNLNAQFGGKTIVLGGDFRQILPVVQSGGRRDIVRASLTSSAIWQACKVFKLTKNMRLTTGSQHLDIEETRKFAKWLLDVGEGNIGDSKDGESIINIPEDLLITDSVDPISSLINFVYPSILENADNPLFFQQRAILAPTNEVVEEINDRLLSMFPGDEMEYLSSDNVCQEEYLNENFDEALYSPDILNGLKLSGLPNHRLVLKVGVPVMLLRNIDQKGGLCNGTRLKIIALRKRVIEAEIISGTNVGNRTFIPRLSLTPSDTKIPFKFERRQFPLTVSFAMTVNKSQGQSLSKVGLFLKKPVFSHGQLYVALSRVTSREGLKILILDEHGNLTNQTTNVVYKEVLTGL</sequence>
<dbReference type="GO" id="GO:0016787">
    <property type="term" value="F:hydrolase activity"/>
    <property type="evidence" value="ECO:0007669"/>
    <property type="project" value="UniProtKB-KW"/>
</dbReference>
<dbReference type="GO" id="GO:0043139">
    <property type="term" value="F:5'-3' DNA helicase activity"/>
    <property type="evidence" value="ECO:0007669"/>
    <property type="project" value="UniProtKB-EC"/>
</dbReference>
<dbReference type="InterPro" id="IPR027417">
    <property type="entry name" value="P-loop_NTPase"/>
</dbReference>
<feature type="domain" description="Helitron helicase-like" evidence="3">
    <location>
        <begin position="210"/>
        <end position="388"/>
    </location>
</feature>
<dbReference type="GO" id="GO:0006281">
    <property type="term" value="P:DNA repair"/>
    <property type="evidence" value="ECO:0007669"/>
    <property type="project" value="UniProtKB-KW"/>
</dbReference>
<dbReference type="GO" id="GO:0005524">
    <property type="term" value="F:ATP binding"/>
    <property type="evidence" value="ECO:0007669"/>
    <property type="project" value="UniProtKB-KW"/>
</dbReference>
<evidence type="ECO:0000259" key="2">
    <source>
        <dbReference type="Pfam" id="PF05970"/>
    </source>
</evidence>
<accession>A0AAP0CM55</accession>
<dbReference type="FunFam" id="3.40.50.300:FF:002884">
    <property type="entry name" value="ATP-dependent DNA helicase"/>
    <property type="match status" value="1"/>
</dbReference>
<dbReference type="EMBL" id="JBCNJP010000021">
    <property type="protein sequence ID" value="KAK9059245.1"/>
    <property type="molecule type" value="Genomic_DNA"/>
</dbReference>